<evidence type="ECO:0000313" key="5">
    <source>
        <dbReference type="Proteomes" id="UP001274896"/>
    </source>
</evidence>
<dbReference type="GO" id="GO:0005739">
    <property type="term" value="C:mitochondrion"/>
    <property type="evidence" value="ECO:0007669"/>
    <property type="project" value="TreeGrafter"/>
</dbReference>
<dbReference type="Proteomes" id="UP001274896">
    <property type="component" value="Unassembled WGS sequence"/>
</dbReference>
<protein>
    <recommendedName>
        <fullName evidence="3">Tudor domain-containing protein</fullName>
    </recommendedName>
</protein>
<dbReference type="EMBL" id="JAUCMX010000015">
    <property type="protein sequence ID" value="KAK3521696.1"/>
    <property type="molecule type" value="Genomic_DNA"/>
</dbReference>
<evidence type="ECO:0000259" key="3">
    <source>
        <dbReference type="PROSITE" id="PS50304"/>
    </source>
</evidence>
<dbReference type="PANTHER" id="PTHR22948:SF65">
    <property type="entry name" value="A-KINASE ANCHORING PROTEIN 1"/>
    <property type="match status" value="1"/>
</dbReference>
<dbReference type="GO" id="GO:0016020">
    <property type="term" value="C:membrane"/>
    <property type="evidence" value="ECO:0007669"/>
    <property type="project" value="TreeGrafter"/>
</dbReference>
<accession>A0AAE0QGX0</accession>
<dbReference type="Pfam" id="PF00567">
    <property type="entry name" value="TUDOR"/>
    <property type="match status" value="1"/>
</dbReference>
<name>A0AAE0QGX0_9TELE</name>
<dbReference type="CDD" id="cd22395">
    <property type="entry name" value="KH-I_AKAP1"/>
    <property type="match status" value="1"/>
</dbReference>
<dbReference type="InterPro" id="IPR036612">
    <property type="entry name" value="KH_dom_type_1_sf"/>
</dbReference>
<dbReference type="InterPro" id="IPR004087">
    <property type="entry name" value="KH_dom"/>
</dbReference>
<dbReference type="InterPro" id="IPR035437">
    <property type="entry name" value="SNase_OB-fold_sf"/>
</dbReference>
<dbReference type="SMART" id="SM00333">
    <property type="entry name" value="TUDOR"/>
    <property type="match status" value="1"/>
</dbReference>
<dbReference type="SMART" id="SM00322">
    <property type="entry name" value="KH"/>
    <property type="match status" value="1"/>
</dbReference>
<feature type="domain" description="Tudor" evidence="3">
    <location>
        <begin position="402"/>
        <end position="461"/>
    </location>
</feature>
<gene>
    <name evidence="4" type="ORF">QTP70_015571</name>
</gene>
<dbReference type="Gene3D" id="2.40.50.90">
    <property type="match status" value="1"/>
</dbReference>
<evidence type="ECO:0000313" key="4">
    <source>
        <dbReference type="EMBL" id="KAK3521696.1"/>
    </source>
</evidence>
<dbReference type="InterPro" id="IPR050621">
    <property type="entry name" value="Tudor_domain_containing"/>
</dbReference>
<organism evidence="4 5">
    <name type="scientific">Hemibagrus guttatus</name>
    <dbReference type="NCBI Taxonomy" id="175788"/>
    <lineage>
        <taxon>Eukaryota</taxon>
        <taxon>Metazoa</taxon>
        <taxon>Chordata</taxon>
        <taxon>Craniata</taxon>
        <taxon>Vertebrata</taxon>
        <taxon>Euteleostomi</taxon>
        <taxon>Actinopterygii</taxon>
        <taxon>Neopterygii</taxon>
        <taxon>Teleostei</taxon>
        <taxon>Ostariophysi</taxon>
        <taxon>Siluriformes</taxon>
        <taxon>Bagridae</taxon>
        <taxon>Hemibagrus</taxon>
    </lineage>
</organism>
<dbReference type="Gene3D" id="3.30.1370.10">
    <property type="entry name" value="K Homology domain, type 1"/>
    <property type="match status" value="1"/>
</dbReference>
<reference evidence="4" key="1">
    <citation type="submission" date="2023-06" db="EMBL/GenBank/DDBJ databases">
        <title>Male Hemibagrus guttatus genome.</title>
        <authorList>
            <person name="Bian C."/>
        </authorList>
    </citation>
    <scope>NUCLEOTIDE SEQUENCE</scope>
    <source>
        <strain evidence="4">Male_cb2023</strain>
        <tissue evidence="4">Muscle</tissue>
    </source>
</reference>
<feature type="compositionally biased region" description="Polar residues" evidence="2">
    <location>
        <begin position="62"/>
        <end position="74"/>
    </location>
</feature>
<dbReference type="PROSITE" id="PS50084">
    <property type="entry name" value="KH_TYPE_1"/>
    <property type="match status" value="1"/>
</dbReference>
<keyword evidence="1" id="KW-0694">RNA-binding</keyword>
<feature type="non-terminal residue" evidence="4">
    <location>
        <position position="1"/>
    </location>
</feature>
<dbReference type="InterPro" id="IPR047368">
    <property type="entry name" value="KH-I_AKAP1"/>
</dbReference>
<dbReference type="AlphaFoldDB" id="A0AAE0QGX0"/>
<dbReference type="Pfam" id="PF00013">
    <property type="entry name" value="KH_1"/>
    <property type="match status" value="1"/>
</dbReference>
<dbReference type="PANTHER" id="PTHR22948">
    <property type="entry name" value="TUDOR DOMAIN CONTAINING PROTEIN"/>
    <property type="match status" value="1"/>
</dbReference>
<dbReference type="GO" id="GO:0034237">
    <property type="term" value="F:protein kinase A regulatory subunit binding"/>
    <property type="evidence" value="ECO:0007669"/>
    <property type="project" value="TreeGrafter"/>
</dbReference>
<evidence type="ECO:0000256" key="1">
    <source>
        <dbReference type="PROSITE-ProRule" id="PRU00117"/>
    </source>
</evidence>
<dbReference type="InterPro" id="IPR002999">
    <property type="entry name" value="Tudor"/>
</dbReference>
<comment type="caution">
    <text evidence="4">The sequence shown here is derived from an EMBL/GenBank/DDBJ whole genome shotgun (WGS) entry which is preliminary data.</text>
</comment>
<sequence>KKRNLCESAREELVVVSAARKQSITESVAIQETVASGSTLAAQDVKIHFQSQEKQEGDQNLDHNCSQPSSTMDDLSVLSGASQATILTSTPIVQLQKGIRLEPEGEVSKAQTSLLLTEKPETETNKEDDDVKGHLDIKAIKTESFAQQPTGIVCSKKHGVANMAEKQNERGPSMSEAIGLVVEVISGVTEEITAIGGILKRKGYTIMGKTADSCPEDIIDTLHKEGSNGVQCVNVESRVTTSPATQSRNSPHTLWNIEVPAHLVGRLIGKKGKYISSLKQSSGAKLFLSTLPNTYEFQICHIEGSEVQVEKALALIKKKFKDLDLRNRLSSSQPAAVHSLPITSWLPLPQDGTVEVIVPRVEAANYLFVQQHTHPTYYGLCSLTEQMLFCYCHSGCPSLPTPVEAGVLCAAPSPDGAWWRAQVIQHYKDSNFVQIRYVDYGGYVTVNLFSLKQIRSDFVTLPFQASEVMLENIAPLPGKETFSFEAKETLEELTQGIPLIMKVTGSQNGLPLVHMWRHTGEEISVNGWLVDHGLCSWLDSH</sequence>
<dbReference type="Gene3D" id="2.30.30.140">
    <property type="match status" value="1"/>
</dbReference>
<dbReference type="SUPFAM" id="SSF54791">
    <property type="entry name" value="Eukaryotic type KH-domain (KH-domain type I)"/>
    <property type="match status" value="1"/>
</dbReference>
<dbReference type="SUPFAM" id="SSF63748">
    <property type="entry name" value="Tudor/PWWP/MBT"/>
    <property type="match status" value="1"/>
</dbReference>
<feature type="region of interest" description="Disordered" evidence="2">
    <location>
        <begin position="52"/>
        <end position="74"/>
    </location>
</feature>
<proteinExistence type="predicted"/>
<keyword evidence="5" id="KW-1185">Reference proteome</keyword>
<dbReference type="PROSITE" id="PS50304">
    <property type="entry name" value="TUDOR"/>
    <property type="match status" value="1"/>
</dbReference>
<dbReference type="CDD" id="cd20407">
    <property type="entry name" value="Tudor_AKAP1"/>
    <property type="match status" value="1"/>
</dbReference>
<dbReference type="GO" id="GO:0003723">
    <property type="term" value="F:RNA binding"/>
    <property type="evidence" value="ECO:0007669"/>
    <property type="project" value="UniProtKB-UniRule"/>
</dbReference>
<dbReference type="InterPro" id="IPR047367">
    <property type="entry name" value="Tudor_AKAP1"/>
</dbReference>
<dbReference type="InterPro" id="IPR004088">
    <property type="entry name" value="KH_dom_type_1"/>
</dbReference>
<evidence type="ECO:0000256" key="2">
    <source>
        <dbReference type="SAM" id="MobiDB-lite"/>
    </source>
</evidence>
<feature type="compositionally biased region" description="Basic and acidic residues" evidence="2">
    <location>
        <begin position="52"/>
        <end position="61"/>
    </location>
</feature>